<protein>
    <recommendedName>
        <fullName evidence="4">Secreted protein</fullName>
    </recommendedName>
</protein>
<evidence type="ECO:0008006" key="4">
    <source>
        <dbReference type="Google" id="ProtNLM"/>
    </source>
</evidence>
<evidence type="ECO:0000313" key="2">
    <source>
        <dbReference type="EMBL" id="CAI9605445.1"/>
    </source>
</evidence>
<organism evidence="2 3">
    <name type="scientific">Staurois parvus</name>
    <dbReference type="NCBI Taxonomy" id="386267"/>
    <lineage>
        <taxon>Eukaryota</taxon>
        <taxon>Metazoa</taxon>
        <taxon>Chordata</taxon>
        <taxon>Craniata</taxon>
        <taxon>Vertebrata</taxon>
        <taxon>Euteleostomi</taxon>
        <taxon>Amphibia</taxon>
        <taxon>Batrachia</taxon>
        <taxon>Anura</taxon>
        <taxon>Neobatrachia</taxon>
        <taxon>Ranoidea</taxon>
        <taxon>Ranidae</taxon>
        <taxon>Staurois</taxon>
    </lineage>
</organism>
<reference evidence="2" key="1">
    <citation type="submission" date="2023-05" db="EMBL/GenBank/DDBJ databases">
        <authorList>
            <person name="Stuckert A."/>
        </authorList>
    </citation>
    <scope>NUCLEOTIDE SEQUENCE</scope>
</reference>
<proteinExistence type="predicted"/>
<evidence type="ECO:0000313" key="3">
    <source>
        <dbReference type="Proteomes" id="UP001162483"/>
    </source>
</evidence>
<sequence length="111" mass="12677">MRTLLYIALIFGVLLPSATAKDWDLEKMRQCTCTGNATNEIPTAVARGCITDTRGKESHAETVAFKERWLHRQHPGQGVSRRDLCHHELQWKTGWRHQAVTRHGRHKDGPP</sequence>
<feature type="chain" id="PRO_5046925525" description="Secreted protein" evidence="1">
    <location>
        <begin position="21"/>
        <end position="111"/>
    </location>
</feature>
<keyword evidence="1" id="KW-0732">Signal</keyword>
<name>A0ABN9GBC7_9NEOB</name>
<accession>A0ABN9GBC7</accession>
<evidence type="ECO:0000256" key="1">
    <source>
        <dbReference type="SAM" id="SignalP"/>
    </source>
</evidence>
<comment type="caution">
    <text evidence="2">The sequence shown here is derived from an EMBL/GenBank/DDBJ whole genome shotgun (WGS) entry which is preliminary data.</text>
</comment>
<dbReference type="EMBL" id="CATNWA010018127">
    <property type="protein sequence ID" value="CAI9605445.1"/>
    <property type="molecule type" value="Genomic_DNA"/>
</dbReference>
<gene>
    <name evidence="2" type="ORF">SPARVUS_LOCUS13601633</name>
</gene>
<keyword evidence="3" id="KW-1185">Reference proteome</keyword>
<dbReference type="Proteomes" id="UP001162483">
    <property type="component" value="Unassembled WGS sequence"/>
</dbReference>
<feature type="signal peptide" evidence="1">
    <location>
        <begin position="1"/>
        <end position="20"/>
    </location>
</feature>